<feature type="compositionally biased region" description="Basic and acidic residues" evidence="1">
    <location>
        <begin position="203"/>
        <end position="214"/>
    </location>
</feature>
<feature type="region of interest" description="Disordered" evidence="1">
    <location>
        <begin position="306"/>
        <end position="331"/>
    </location>
</feature>
<feature type="compositionally biased region" description="Basic and acidic residues" evidence="1">
    <location>
        <begin position="320"/>
        <end position="331"/>
    </location>
</feature>
<evidence type="ECO:0000256" key="1">
    <source>
        <dbReference type="SAM" id="MobiDB-lite"/>
    </source>
</evidence>
<dbReference type="EMBL" id="BOMB01000012">
    <property type="protein sequence ID" value="GID11477.1"/>
    <property type="molecule type" value="Genomic_DNA"/>
</dbReference>
<dbReference type="RefSeq" id="WP_203657466.1">
    <property type="nucleotide sequence ID" value="NZ_BAAAZM010000006.1"/>
</dbReference>
<dbReference type="GO" id="GO:0016491">
    <property type="term" value="F:oxidoreductase activity"/>
    <property type="evidence" value="ECO:0007669"/>
    <property type="project" value="InterPro"/>
</dbReference>
<dbReference type="Proteomes" id="UP000612808">
    <property type="component" value="Unassembled WGS sequence"/>
</dbReference>
<dbReference type="PANTHER" id="PTHR23026">
    <property type="entry name" value="NADPH NITROREDUCTASE"/>
    <property type="match status" value="1"/>
</dbReference>
<keyword evidence="3" id="KW-1185">Reference proteome</keyword>
<comment type="caution">
    <text evidence="2">The sequence shown here is derived from an EMBL/GenBank/DDBJ whole genome shotgun (WGS) entry which is preliminary data.</text>
</comment>
<organism evidence="2 3">
    <name type="scientific">Actinocatenispora rupis</name>
    <dbReference type="NCBI Taxonomy" id="519421"/>
    <lineage>
        <taxon>Bacteria</taxon>
        <taxon>Bacillati</taxon>
        <taxon>Actinomycetota</taxon>
        <taxon>Actinomycetes</taxon>
        <taxon>Micromonosporales</taxon>
        <taxon>Micromonosporaceae</taxon>
        <taxon>Actinocatenispora</taxon>
    </lineage>
</organism>
<name>A0A8J3J3W6_9ACTN</name>
<gene>
    <name evidence="2" type="ORF">Aru02nite_23660</name>
</gene>
<dbReference type="SUPFAM" id="SSF55469">
    <property type="entry name" value="FMN-dependent nitroreductase-like"/>
    <property type="match status" value="2"/>
</dbReference>
<dbReference type="PANTHER" id="PTHR23026:SF123">
    <property type="entry name" value="NAD(P)H NITROREDUCTASE RV3131-RELATED"/>
    <property type="match status" value="1"/>
</dbReference>
<dbReference type="InterPro" id="IPR050627">
    <property type="entry name" value="Nitroreductase/BluB"/>
</dbReference>
<accession>A0A8J3J3W6</accession>
<evidence type="ECO:0000313" key="3">
    <source>
        <dbReference type="Proteomes" id="UP000612808"/>
    </source>
</evidence>
<sequence length="331" mass="36054">MVESASDETVLREAVALASLAPSIHNTQPWQWIVHPEQAELYADRERQLTATDPDGRSLMLSCGVALQHAQVALAAAGHPPEVERLPDPGQPDLLARIRLGTPAPAGPDLVREYQSMLIRHTDRRPFAPQYPPQDALDELTSVAEDAGAHLHLVRPDQVTLVNLLVSRAGGIEGDDPEYRAELAAWTHRDSADGLPPDVLPSDEPRRVPIRDFTPDDDAEPTEVPDAPPVADEYARYAVLHGDRDDEPHWLRGGEALGAVLLAAVRLGLATSPFSDPVEVMATREKLARDILAGLGHPYLVLRFGVASPEAPPPPRTPRRPADETTRVEPE</sequence>
<protein>
    <submittedName>
        <fullName evidence="2">NAD(P)H nitroreductase</fullName>
    </submittedName>
</protein>
<dbReference type="AlphaFoldDB" id="A0A8J3J3W6"/>
<dbReference type="InterPro" id="IPR000415">
    <property type="entry name" value="Nitroreductase-like"/>
</dbReference>
<dbReference type="NCBIfam" id="NF047509">
    <property type="entry name" value="Rv3131_FMN_oxido"/>
    <property type="match status" value="1"/>
</dbReference>
<feature type="region of interest" description="Disordered" evidence="1">
    <location>
        <begin position="190"/>
        <end position="228"/>
    </location>
</feature>
<proteinExistence type="predicted"/>
<evidence type="ECO:0000313" key="2">
    <source>
        <dbReference type="EMBL" id="GID11477.1"/>
    </source>
</evidence>
<reference evidence="2" key="1">
    <citation type="submission" date="2021-01" db="EMBL/GenBank/DDBJ databases">
        <title>Whole genome shotgun sequence of Actinocatenispora rupis NBRC 107355.</title>
        <authorList>
            <person name="Komaki H."/>
            <person name="Tamura T."/>
        </authorList>
    </citation>
    <scope>NUCLEOTIDE SEQUENCE</scope>
    <source>
        <strain evidence="2">NBRC 107355</strain>
    </source>
</reference>
<dbReference type="Gene3D" id="3.40.109.10">
    <property type="entry name" value="NADH Oxidase"/>
    <property type="match status" value="1"/>
</dbReference>